<sequence length="545" mass="60144">MGVAAVLLTSLAVLSNVSARTPAASRFLEKRQSGGGGDLSDLYSTQNFTMPLDHFHNESRYAPHTNDTFQQQYWVDTSNYVDGGPVIIHAMGEDPSSYDLQWLQSGLPHQIANATGGVAVLWGQRYYQNIPIVPAGEPYTTENLRFHSTQQAMADLAYFSQRVQFPGLEHKNLTAPSTPWIIIGGSYAGVISAFTRIQYPDLFWGGISSSGVTTAVIDNWQMTDVVRRYGPDKCISTMQQLMALMDNVFESGNKTAMDDLMTGFNVSTSSSYPDLQVLLTGTVAAWEQVWNQQTTKFDGPTSYCSAILNKTYATDAPASLQATTRALLPFANHSATPDREALYSPLLNAFIYVSKTNTFCAGKVVQQCLLLDEPSPFDFLSCTESGGFATGYTPGTKGHPSALPLASRSLTPEYYLDACHKRYNITYDPRIEWYQQYGGVNMSYPRLALSTGQYDFYRPIGPLAEYVPGDGHPPYVPNNRIKSNGTDSEPQIVIAGGYHEWDFPGFLANETDHPAVPSAVQNAKNREIKAVKLWLEEFNKTHAHS</sequence>
<dbReference type="OrthoDB" id="1735038at2759"/>
<dbReference type="GeneID" id="27355520"/>
<dbReference type="InterPro" id="IPR029058">
    <property type="entry name" value="AB_hydrolase_fold"/>
</dbReference>
<dbReference type="GO" id="GO:0008239">
    <property type="term" value="F:dipeptidyl-peptidase activity"/>
    <property type="evidence" value="ECO:0007669"/>
    <property type="project" value="TreeGrafter"/>
</dbReference>
<keyword evidence="4" id="KW-0378">Hydrolase</keyword>
<accession>A0A0D2DQB7</accession>
<dbReference type="HOGENOM" id="CLU_023630_0_0_1"/>
<dbReference type="AlphaFoldDB" id="A0A0D2DQB7"/>
<keyword evidence="3 6" id="KW-0732">Signal</keyword>
<name>A0A0D2DQB7_9EURO</name>
<dbReference type="EMBL" id="KN847334">
    <property type="protein sequence ID" value="KIW45023.1"/>
    <property type="molecule type" value="Genomic_DNA"/>
</dbReference>
<evidence type="ECO:0000256" key="6">
    <source>
        <dbReference type="SAM" id="SignalP"/>
    </source>
</evidence>
<feature type="signal peptide" evidence="6">
    <location>
        <begin position="1"/>
        <end position="19"/>
    </location>
</feature>
<organism evidence="7 8">
    <name type="scientific">Exophiala oligosperma</name>
    <dbReference type="NCBI Taxonomy" id="215243"/>
    <lineage>
        <taxon>Eukaryota</taxon>
        <taxon>Fungi</taxon>
        <taxon>Dikarya</taxon>
        <taxon>Ascomycota</taxon>
        <taxon>Pezizomycotina</taxon>
        <taxon>Eurotiomycetes</taxon>
        <taxon>Chaetothyriomycetidae</taxon>
        <taxon>Chaetothyriales</taxon>
        <taxon>Herpotrichiellaceae</taxon>
        <taxon>Exophiala</taxon>
    </lineage>
</organism>
<protein>
    <recommendedName>
        <fullName evidence="9">Serine carboxypeptidase S28</fullName>
    </recommendedName>
</protein>
<evidence type="ECO:0000256" key="4">
    <source>
        <dbReference type="ARBA" id="ARBA00022801"/>
    </source>
</evidence>
<reference evidence="7 8" key="1">
    <citation type="submission" date="2015-01" db="EMBL/GenBank/DDBJ databases">
        <title>The Genome Sequence of Exophiala oligosperma CBS72588.</title>
        <authorList>
            <consortium name="The Broad Institute Genomics Platform"/>
            <person name="Cuomo C."/>
            <person name="de Hoog S."/>
            <person name="Gorbushina A."/>
            <person name="Stielow B."/>
            <person name="Teixiera M."/>
            <person name="Abouelleil A."/>
            <person name="Chapman S.B."/>
            <person name="Priest M."/>
            <person name="Young S.K."/>
            <person name="Wortman J."/>
            <person name="Nusbaum C."/>
            <person name="Birren B."/>
        </authorList>
    </citation>
    <scope>NUCLEOTIDE SEQUENCE [LARGE SCALE GENOMIC DNA]</scope>
    <source>
        <strain evidence="7 8">CBS 72588</strain>
    </source>
</reference>
<dbReference type="SUPFAM" id="SSF53474">
    <property type="entry name" value="alpha/beta-Hydrolases"/>
    <property type="match status" value="1"/>
</dbReference>
<dbReference type="Pfam" id="PF05577">
    <property type="entry name" value="Peptidase_S28"/>
    <property type="match status" value="1"/>
</dbReference>
<keyword evidence="8" id="KW-1185">Reference proteome</keyword>
<comment type="similarity">
    <text evidence="1">Belongs to the peptidase S28 family.</text>
</comment>
<dbReference type="PANTHER" id="PTHR11010">
    <property type="entry name" value="PROTEASE S28 PRO-X CARBOXYPEPTIDASE-RELATED"/>
    <property type="match status" value="1"/>
</dbReference>
<evidence type="ECO:0000313" key="8">
    <source>
        <dbReference type="Proteomes" id="UP000053342"/>
    </source>
</evidence>
<dbReference type="Gene3D" id="3.40.50.1820">
    <property type="entry name" value="alpha/beta hydrolase"/>
    <property type="match status" value="2"/>
</dbReference>
<evidence type="ECO:0000256" key="3">
    <source>
        <dbReference type="ARBA" id="ARBA00022729"/>
    </source>
</evidence>
<dbReference type="MEROPS" id="S28.004"/>
<proteinExistence type="inferred from homology"/>
<dbReference type="VEuPathDB" id="FungiDB:PV06_03446"/>
<gene>
    <name evidence="7" type="ORF">PV06_03446</name>
</gene>
<dbReference type="RefSeq" id="XP_016265239.1">
    <property type="nucleotide sequence ID" value="XM_016404234.1"/>
</dbReference>
<evidence type="ECO:0000256" key="2">
    <source>
        <dbReference type="ARBA" id="ARBA00022670"/>
    </source>
</evidence>
<dbReference type="GO" id="GO:0006508">
    <property type="term" value="P:proteolysis"/>
    <property type="evidence" value="ECO:0007669"/>
    <property type="project" value="UniProtKB-KW"/>
</dbReference>
<keyword evidence="2" id="KW-0645">Protease</keyword>
<evidence type="ECO:0000256" key="5">
    <source>
        <dbReference type="ARBA" id="ARBA00023180"/>
    </source>
</evidence>
<dbReference type="GO" id="GO:0070008">
    <property type="term" value="F:serine-type exopeptidase activity"/>
    <property type="evidence" value="ECO:0007669"/>
    <property type="project" value="InterPro"/>
</dbReference>
<evidence type="ECO:0000313" key="7">
    <source>
        <dbReference type="EMBL" id="KIW45023.1"/>
    </source>
</evidence>
<keyword evidence="5" id="KW-0325">Glycoprotein</keyword>
<dbReference type="InterPro" id="IPR008758">
    <property type="entry name" value="Peptidase_S28"/>
</dbReference>
<dbReference type="PANTHER" id="PTHR11010:SF117">
    <property type="entry name" value="SERINE PROTEASE 16"/>
    <property type="match status" value="1"/>
</dbReference>
<evidence type="ECO:0000256" key="1">
    <source>
        <dbReference type="ARBA" id="ARBA00011079"/>
    </source>
</evidence>
<feature type="chain" id="PRO_5002256044" description="Serine carboxypeptidase S28" evidence="6">
    <location>
        <begin position="20"/>
        <end position="545"/>
    </location>
</feature>
<evidence type="ECO:0008006" key="9">
    <source>
        <dbReference type="Google" id="ProtNLM"/>
    </source>
</evidence>
<dbReference type="Proteomes" id="UP000053342">
    <property type="component" value="Unassembled WGS sequence"/>
</dbReference>